<dbReference type="PANTHER" id="PTHR24252">
    <property type="entry name" value="ACROSIN-RELATED"/>
    <property type="match status" value="1"/>
</dbReference>
<comment type="caution">
    <text evidence="8">The sequence shown here is derived from an EMBL/GenBank/DDBJ whole genome shotgun (WGS) entry which is preliminary data.</text>
</comment>
<proteinExistence type="predicted"/>
<dbReference type="GO" id="GO:0005576">
    <property type="term" value="C:extracellular region"/>
    <property type="evidence" value="ECO:0007669"/>
    <property type="project" value="UniProtKB-SubCell"/>
</dbReference>
<evidence type="ECO:0000256" key="1">
    <source>
        <dbReference type="ARBA" id="ARBA00004613"/>
    </source>
</evidence>
<dbReference type="Proteomes" id="UP001044222">
    <property type="component" value="Chromosome 11"/>
</dbReference>
<reference evidence="8" key="1">
    <citation type="submission" date="2021-01" db="EMBL/GenBank/DDBJ databases">
        <title>A chromosome-scale assembly of European eel, Anguilla anguilla.</title>
        <authorList>
            <person name="Henkel C."/>
            <person name="Jong-Raadsen S.A."/>
            <person name="Dufour S."/>
            <person name="Weltzien F.-A."/>
            <person name="Palstra A.P."/>
            <person name="Pelster B."/>
            <person name="Spaink H.P."/>
            <person name="Van Den Thillart G.E."/>
            <person name="Jansen H."/>
            <person name="Zahm M."/>
            <person name="Klopp C."/>
            <person name="Cedric C."/>
            <person name="Louis A."/>
            <person name="Berthelot C."/>
            <person name="Parey E."/>
            <person name="Roest Crollius H."/>
            <person name="Montfort J."/>
            <person name="Robinson-Rechavi M."/>
            <person name="Bucao C."/>
            <person name="Bouchez O."/>
            <person name="Gislard M."/>
            <person name="Lluch J."/>
            <person name="Milhes M."/>
            <person name="Lampietro C."/>
            <person name="Lopez Roques C."/>
            <person name="Donnadieu C."/>
            <person name="Braasch I."/>
            <person name="Desvignes T."/>
            <person name="Postlethwait J."/>
            <person name="Bobe J."/>
            <person name="Guiguen Y."/>
            <person name="Dirks R."/>
        </authorList>
    </citation>
    <scope>NUCLEOTIDE SEQUENCE</scope>
    <source>
        <strain evidence="8">Tag_6206</strain>
        <tissue evidence="8">Liver</tissue>
    </source>
</reference>
<evidence type="ECO:0000256" key="3">
    <source>
        <dbReference type="ARBA" id="ARBA00022729"/>
    </source>
</evidence>
<dbReference type="PROSITE" id="PS50240">
    <property type="entry name" value="TRYPSIN_DOM"/>
    <property type="match status" value="1"/>
</dbReference>
<evidence type="ECO:0000259" key="7">
    <source>
        <dbReference type="PROSITE" id="PS50240"/>
    </source>
</evidence>
<dbReference type="EMBL" id="JAFIRN010000011">
    <property type="protein sequence ID" value="KAG5839827.1"/>
    <property type="molecule type" value="Genomic_DNA"/>
</dbReference>
<name>A0A9D3M138_ANGAN</name>
<dbReference type="PANTHER" id="PTHR24252:SF18">
    <property type="entry name" value="OVOCHYMASE 1"/>
    <property type="match status" value="1"/>
</dbReference>
<dbReference type="GO" id="GO:0006508">
    <property type="term" value="P:proteolysis"/>
    <property type="evidence" value="ECO:0007669"/>
    <property type="project" value="InterPro"/>
</dbReference>
<protein>
    <recommendedName>
        <fullName evidence="7">Peptidase S1 domain-containing protein</fullName>
    </recommendedName>
</protein>
<organism evidence="8 9">
    <name type="scientific">Anguilla anguilla</name>
    <name type="common">European freshwater eel</name>
    <name type="synonym">Muraena anguilla</name>
    <dbReference type="NCBI Taxonomy" id="7936"/>
    <lineage>
        <taxon>Eukaryota</taxon>
        <taxon>Metazoa</taxon>
        <taxon>Chordata</taxon>
        <taxon>Craniata</taxon>
        <taxon>Vertebrata</taxon>
        <taxon>Euteleostomi</taxon>
        <taxon>Actinopterygii</taxon>
        <taxon>Neopterygii</taxon>
        <taxon>Teleostei</taxon>
        <taxon>Anguilliformes</taxon>
        <taxon>Anguillidae</taxon>
        <taxon>Anguilla</taxon>
    </lineage>
</organism>
<sequence length="107" mass="11807">MLCAGFPPSEGKDSCSGDSGGALVCRSEDSSYFVYGVTSWGPGCGRFRKPGVYTSVPLLRDWILEQLEGDFCEDDRNGFQLRTISQQENWTSSDEDNDFWAESSGVD</sequence>
<keyword evidence="9" id="KW-1185">Reference proteome</keyword>
<evidence type="ECO:0000256" key="4">
    <source>
        <dbReference type="ARBA" id="ARBA00023157"/>
    </source>
</evidence>
<keyword evidence="4" id="KW-1015">Disulfide bond</keyword>
<evidence type="ECO:0000313" key="8">
    <source>
        <dbReference type="EMBL" id="KAG5839827.1"/>
    </source>
</evidence>
<dbReference type="PROSITE" id="PS00135">
    <property type="entry name" value="TRYPSIN_SER"/>
    <property type="match status" value="1"/>
</dbReference>
<keyword evidence="3" id="KW-0732">Signal</keyword>
<feature type="domain" description="Peptidase S1" evidence="7">
    <location>
        <begin position="1"/>
        <end position="68"/>
    </location>
</feature>
<feature type="region of interest" description="Disordered" evidence="6">
    <location>
        <begin position="87"/>
        <end position="107"/>
    </location>
</feature>
<dbReference type="InterPro" id="IPR043504">
    <property type="entry name" value="Peptidase_S1_PA_chymotrypsin"/>
</dbReference>
<dbReference type="Gene3D" id="2.40.10.10">
    <property type="entry name" value="Trypsin-like serine proteases"/>
    <property type="match status" value="1"/>
</dbReference>
<evidence type="ECO:0000313" key="9">
    <source>
        <dbReference type="Proteomes" id="UP001044222"/>
    </source>
</evidence>
<dbReference type="AlphaFoldDB" id="A0A9D3M138"/>
<evidence type="ECO:0000256" key="5">
    <source>
        <dbReference type="ARBA" id="ARBA00023180"/>
    </source>
</evidence>
<gene>
    <name evidence="8" type="ORF">ANANG_G00209180</name>
</gene>
<evidence type="ECO:0000256" key="6">
    <source>
        <dbReference type="SAM" id="MobiDB-lite"/>
    </source>
</evidence>
<dbReference type="FunFam" id="2.40.10.10:FF:000054">
    <property type="entry name" value="Complement C1r subcomponent"/>
    <property type="match status" value="1"/>
</dbReference>
<dbReference type="Pfam" id="PF00089">
    <property type="entry name" value="Trypsin"/>
    <property type="match status" value="1"/>
</dbReference>
<dbReference type="InterPro" id="IPR033116">
    <property type="entry name" value="TRYPSIN_SER"/>
</dbReference>
<dbReference type="InterPro" id="IPR009003">
    <property type="entry name" value="Peptidase_S1_PA"/>
</dbReference>
<accession>A0A9D3M138</accession>
<dbReference type="InterPro" id="IPR001254">
    <property type="entry name" value="Trypsin_dom"/>
</dbReference>
<evidence type="ECO:0000256" key="2">
    <source>
        <dbReference type="ARBA" id="ARBA00022525"/>
    </source>
</evidence>
<dbReference type="SUPFAM" id="SSF50494">
    <property type="entry name" value="Trypsin-like serine proteases"/>
    <property type="match status" value="1"/>
</dbReference>
<comment type="subcellular location">
    <subcellularLocation>
        <location evidence="1">Secreted</location>
    </subcellularLocation>
</comment>
<keyword evidence="5" id="KW-0325">Glycoprotein</keyword>
<dbReference type="GO" id="GO:0004252">
    <property type="term" value="F:serine-type endopeptidase activity"/>
    <property type="evidence" value="ECO:0007669"/>
    <property type="project" value="InterPro"/>
</dbReference>
<keyword evidence="2" id="KW-0964">Secreted</keyword>